<feature type="compositionally biased region" description="Low complexity" evidence="1">
    <location>
        <begin position="142"/>
        <end position="170"/>
    </location>
</feature>
<name>M2Q567_CERS8</name>
<dbReference type="OrthoDB" id="3071736at2759"/>
<evidence type="ECO:0000256" key="1">
    <source>
        <dbReference type="SAM" id="MobiDB-lite"/>
    </source>
</evidence>
<accession>M2Q567</accession>
<gene>
    <name evidence="2" type="ORF">CERSUDRAFT_88559</name>
</gene>
<dbReference type="HOGENOM" id="CLU_627149_0_0_1"/>
<feature type="compositionally biased region" description="Low complexity" evidence="1">
    <location>
        <begin position="56"/>
        <end position="65"/>
    </location>
</feature>
<proteinExistence type="predicted"/>
<organism evidence="2 3">
    <name type="scientific">Ceriporiopsis subvermispora (strain B)</name>
    <name type="common">White-rot fungus</name>
    <name type="synonym">Gelatoporia subvermispora</name>
    <dbReference type="NCBI Taxonomy" id="914234"/>
    <lineage>
        <taxon>Eukaryota</taxon>
        <taxon>Fungi</taxon>
        <taxon>Dikarya</taxon>
        <taxon>Basidiomycota</taxon>
        <taxon>Agaricomycotina</taxon>
        <taxon>Agaricomycetes</taxon>
        <taxon>Polyporales</taxon>
        <taxon>Gelatoporiaceae</taxon>
        <taxon>Gelatoporia</taxon>
    </lineage>
</organism>
<feature type="compositionally biased region" description="Polar residues" evidence="1">
    <location>
        <begin position="1"/>
        <end position="10"/>
    </location>
</feature>
<evidence type="ECO:0000313" key="3">
    <source>
        <dbReference type="Proteomes" id="UP000016930"/>
    </source>
</evidence>
<dbReference type="STRING" id="914234.M2Q567"/>
<protein>
    <submittedName>
        <fullName evidence="2">Uncharacterized protein</fullName>
    </submittedName>
</protein>
<feature type="non-terminal residue" evidence="2">
    <location>
        <position position="1"/>
    </location>
</feature>
<evidence type="ECO:0000313" key="2">
    <source>
        <dbReference type="EMBL" id="EMD31928.1"/>
    </source>
</evidence>
<feature type="region of interest" description="Disordered" evidence="1">
    <location>
        <begin position="202"/>
        <end position="238"/>
    </location>
</feature>
<keyword evidence="3" id="KW-1185">Reference proteome</keyword>
<dbReference type="EMBL" id="KB445814">
    <property type="protein sequence ID" value="EMD31928.1"/>
    <property type="molecule type" value="Genomic_DNA"/>
</dbReference>
<sequence>MAVTPGSSYTHPPPVRKQRPALPTLMTSTSSPQLRAQYMSTSSSASTVTLIPPRPSLSSLSNGSSATVPRPRAATACVPSTCARPALNIEEEDEPQLASRWSLDSIASRPAPSSYTPPAVADANASTSGAQPNKGRKRDRLMSLISISRGRSGSLGKAPAATAAPSARPSIDARRSTSKEPLFEMVVPPGISASSSVSSSVSSLITPADSPRTPSSDPFSPTSESFFPDEHDMGSSKNTSFVDMTVDERSTPPPEPTLPLPSPGTPTASFLFPTRPPSLFSALKRTKRRARKLVISGAPLSEGVETAAFSKAHLSDLDLAHRKAEQKRRYENAIKWCENFGPLRKVERKDDGSLHVYWKDREVADTVCRLHAQVYIEGVGRVSLAWHYI</sequence>
<dbReference type="Proteomes" id="UP000016930">
    <property type="component" value="Unassembled WGS sequence"/>
</dbReference>
<feature type="compositionally biased region" description="Polar residues" evidence="1">
    <location>
        <begin position="25"/>
        <end position="49"/>
    </location>
</feature>
<reference evidence="2 3" key="1">
    <citation type="journal article" date="2012" name="Proc. Natl. Acad. Sci. U.S.A.">
        <title>Comparative genomics of Ceriporiopsis subvermispora and Phanerochaete chrysosporium provide insight into selective ligninolysis.</title>
        <authorList>
            <person name="Fernandez-Fueyo E."/>
            <person name="Ruiz-Duenas F.J."/>
            <person name="Ferreira P."/>
            <person name="Floudas D."/>
            <person name="Hibbett D.S."/>
            <person name="Canessa P."/>
            <person name="Larrondo L.F."/>
            <person name="James T.Y."/>
            <person name="Seelenfreund D."/>
            <person name="Lobos S."/>
            <person name="Polanco R."/>
            <person name="Tello M."/>
            <person name="Honda Y."/>
            <person name="Watanabe T."/>
            <person name="Watanabe T."/>
            <person name="Ryu J.S."/>
            <person name="Kubicek C.P."/>
            <person name="Schmoll M."/>
            <person name="Gaskell J."/>
            <person name="Hammel K.E."/>
            <person name="St John F.J."/>
            <person name="Vanden Wymelenberg A."/>
            <person name="Sabat G."/>
            <person name="Splinter BonDurant S."/>
            <person name="Syed K."/>
            <person name="Yadav J.S."/>
            <person name="Doddapaneni H."/>
            <person name="Subramanian V."/>
            <person name="Lavin J.L."/>
            <person name="Oguiza J.A."/>
            <person name="Perez G."/>
            <person name="Pisabarro A.G."/>
            <person name="Ramirez L."/>
            <person name="Santoyo F."/>
            <person name="Master E."/>
            <person name="Coutinho P.M."/>
            <person name="Henrissat B."/>
            <person name="Lombard V."/>
            <person name="Magnuson J.K."/>
            <person name="Kuees U."/>
            <person name="Hori C."/>
            <person name="Igarashi K."/>
            <person name="Samejima M."/>
            <person name="Held B.W."/>
            <person name="Barry K.W."/>
            <person name="LaButti K.M."/>
            <person name="Lapidus A."/>
            <person name="Lindquist E.A."/>
            <person name="Lucas S.M."/>
            <person name="Riley R."/>
            <person name="Salamov A.A."/>
            <person name="Hoffmeister D."/>
            <person name="Schwenk D."/>
            <person name="Hadar Y."/>
            <person name="Yarden O."/>
            <person name="de Vries R.P."/>
            <person name="Wiebenga A."/>
            <person name="Stenlid J."/>
            <person name="Eastwood D."/>
            <person name="Grigoriev I.V."/>
            <person name="Berka R.M."/>
            <person name="Blanchette R.A."/>
            <person name="Kersten P."/>
            <person name="Martinez A.T."/>
            <person name="Vicuna R."/>
            <person name="Cullen D."/>
        </authorList>
    </citation>
    <scope>NUCLEOTIDE SEQUENCE [LARGE SCALE GENOMIC DNA]</scope>
    <source>
        <strain evidence="2 3">B</strain>
    </source>
</reference>
<dbReference type="AlphaFoldDB" id="M2Q567"/>
<feature type="region of interest" description="Disordered" evidence="1">
    <location>
        <begin position="1"/>
        <end position="72"/>
    </location>
</feature>
<feature type="region of interest" description="Disordered" evidence="1">
    <location>
        <begin position="108"/>
        <end position="181"/>
    </location>
</feature>
<feature type="compositionally biased region" description="Polar residues" evidence="1">
    <location>
        <begin position="212"/>
        <end position="225"/>
    </location>
</feature>
<feature type="compositionally biased region" description="Basic and acidic residues" evidence="1">
    <location>
        <begin position="171"/>
        <end position="181"/>
    </location>
</feature>